<proteinExistence type="predicted"/>
<keyword evidence="4" id="KW-1185">Reference proteome</keyword>
<comment type="caution">
    <text evidence="3">The sequence shown here is derived from an EMBL/GenBank/DDBJ whole genome shotgun (WGS) entry which is preliminary data.</text>
</comment>
<evidence type="ECO:0000313" key="3">
    <source>
        <dbReference type="EMBL" id="GIQ80647.1"/>
    </source>
</evidence>
<feature type="compositionally biased region" description="Basic residues" evidence="2">
    <location>
        <begin position="39"/>
        <end position="54"/>
    </location>
</feature>
<sequence>MRQAEREREGEAHGVRERERETADPVLEAERAKEAERQRRVRYLQRNDRKKVQRRAATAKARGRTRGKPRPAWARTEQGNRAAEEDAVDQLLAFADGLPSDDEATAAAPGDDTKTPDAMGELVQELLGDTSLVDALTRAKERLDRIVALARVKYEGQGNLGANPFEEGAEGEREGEGEGEGKDIYDTHEVFKFKDGSSLLRYLMQQLPGHSEQSLRAMIAKERQEEKEREKEREREAERQREIAAILAKDKESKREGEKGAEGAMPHIDAPMAMDAVGKRIPHPTRTETGGRRIPEGEVFCVPPADPEDVPTHTRKEVNVHTLPYRFRNAAL</sequence>
<evidence type="ECO:0000256" key="1">
    <source>
        <dbReference type="SAM" id="Coils"/>
    </source>
</evidence>
<protein>
    <submittedName>
        <fullName evidence="3">Uncharacterized protein</fullName>
    </submittedName>
</protein>
<feature type="compositionally biased region" description="Basic and acidic residues" evidence="2">
    <location>
        <begin position="285"/>
        <end position="296"/>
    </location>
</feature>
<accession>A0A9K3CQP2</accession>
<gene>
    <name evidence="3" type="ORF">KIPB_001478</name>
</gene>
<reference evidence="3 4" key="1">
    <citation type="journal article" date="2018" name="PLoS ONE">
        <title>The draft genome of Kipferlia bialata reveals reductive genome evolution in fornicate parasites.</title>
        <authorList>
            <person name="Tanifuji G."/>
            <person name="Takabayashi S."/>
            <person name="Kume K."/>
            <person name="Takagi M."/>
            <person name="Nakayama T."/>
            <person name="Kamikawa R."/>
            <person name="Inagaki Y."/>
            <person name="Hashimoto T."/>
        </authorList>
    </citation>
    <scope>NUCLEOTIDE SEQUENCE [LARGE SCALE GENOMIC DNA]</scope>
    <source>
        <strain evidence="3">NY0173</strain>
    </source>
</reference>
<evidence type="ECO:0000313" key="4">
    <source>
        <dbReference type="Proteomes" id="UP000265618"/>
    </source>
</evidence>
<dbReference type="Proteomes" id="UP000265618">
    <property type="component" value="Unassembled WGS sequence"/>
</dbReference>
<evidence type="ECO:0000256" key="2">
    <source>
        <dbReference type="SAM" id="MobiDB-lite"/>
    </source>
</evidence>
<feature type="coiled-coil region" evidence="1">
    <location>
        <begin position="215"/>
        <end position="243"/>
    </location>
</feature>
<organism evidence="3 4">
    <name type="scientific">Kipferlia bialata</name>
    <dbReference type="NCBI Taxonomy" id="797122"/>
    <lineage>
        <taxon>Eukaryota</taxon>
        <taxon>Metamonada</taxon>
        <taxon>Carpediemonas-like organisms</taxon>
        <taxon>Kipferlia</taxon>
    </lineage>
</organism>
<dbReference type="AlphaFoldDB" id="A0A9K3CQP2"/>
<name>A0A9K3CQP2_9EUKA</name>
<keyword evidence="1" id="KW-0175">Coiled coil</keyword>
<feature type="compositionally biased region" description="Basic and acidic residues" evidence="2">
    <location>
        <begin position="1"/>
        <end position="38"/>
    </location>
</feature>
<feature type="region of interest" description="Disordered" evidence="2">
    <location>
        <begin position="284"/>
        <end position="312"/>
    </location>
</feature>
<feature type="region of interest" description="Disordered" evidence="2">
    <location>
        <begin position="1"/>
        <end position="117"/>
    </location>
</feature>
<feature type="region of interest" description="Disordered" evidence="2">
    <location>
        <begin position="161"/>
        <end position="182"/>
    </location>
</feature>
<dbReference type="EMBL" id="BDIP01000212">
    <property type="protein sequence ID" value="GIQ80647.1"/>
    <property type="molecule type" value="Genomic_DNA"/>
</dbReference>
<feature type="compositionally biased region" description="Basic and acidic residues" evidence="2">
    <location>
        <begin position="170"/>
        <end position="182"/>
    </location>
</feature>